<reference evidence="1 2" key="1">
    <citation type="journal article" date="2002" name="Proc. Natl. Acad. Sci. U.S.A.">
        <title>Genome sequence of a serotype M3 strain of group A Streptococcus: phage-encoded toxins, the high-virulence phenotype, and clone emergence.</title>
        <authorList>
            <person name="Beres S.B."/>
            <person name="Sylva G.L."/>
            <person name="Barbian K.D."/>
            <person name="Lei B."/>
            <person name="Hoff J.S."/>
            <person name="Mammarella N.D."/>
            <person name="Liu M.Y."/>
            <person name="Smoot J.C."/>
            <person name="Porcella S.F."/>
            <person name="Parkins L.D."/>
            <person name="Campbell D.S."/>
            <person name="Smith T.M."/>
            <person name="McCormick J.K."/>
            <person name="Leung D.Y."/>
            <person name="Schlievert P.M."/>
            <person name="Musser J.M."/>
        </authorList>
    </citation>
    <scope>NUCLEOTIDE SEQUENCE [LARGE SCALE GENOMIC DNA]</scope>
    <source>
        <strain evidence="2">ATCC BAA-595 / MGAS315</strain>
    </source>
</reference>
<accession>A0A0H2UVB1</accession>
<organism evidence="1 2">
    <name type="scientific">Streptococcus pyogenes serotype M3 (strain ATCC BAA-595 / MGAS315)</name>
    <dbReference type="NCBI Taxonomy" id="198466"/>
    <lineage>
        <taxon>Bacteria</taxon>
        <taxon>Bacillati</taxon>
        <taxon>Bacillota</taxon>
        <taxon>Bacilli</taxon>
        <taxon>Lactobacillales</taxon>
        <taxon>Streptococcaceae</taxon>
        <taxon>Streptococcus</taxon>
    </lineage>
</organism>
<dbReference type="AlphaFoldDB" id="A0A0H2UVB1"/>
<evidence type="ECO:0000313" key="1">
    <source>
        <dbReference type="EMBL" id="AAM79853.1"/>
    </source>
</evidence>
<dbReference type="RefSeq" id="WP_011054756.1">
    <property type="nucleotide sequence ID" value="NC_004070.1"/>
</dbReference>
<name>A0A0H2UVB1_STRP3</name>
<dbReference type="HOGENOM" id="CLU_2556717_0_0_9"/>
<gene>
    <name evidence="1" type="ordered locus">SpyM3_1246</name>
</gene>
<evidence type="ECO:0000313" key="2">
    <source>
        <dbReference type="Proteomes" id="UP000000564"/>
    </source>
</evidence>
<proteinExistence type="predicted"/>
<sequence>MKRHRQFNKDIKYTPKSYNNLLPYDVVELLIARRDKTKVSDEVLADKIGIYAWKLEALLERRILPNESECKLIIDFLREVERC</sequence>
<dbReference type="Proteomes" id="UP000000564">
    <property type="component" value="Chromosome"/>
</dbReference>
<dbReference type="KEGG" id="spg:SpyM3_1246"/>
<protein>
    <submittedName>
        <fullName evidence="1">Uncharacterized protein</fullName>
    </submittedName>
</protein>
<dbReference type="EMBL" id="AE014074">
    <property type="protein sequence ID" value="AAM79853.1"/>
    <property type="molecule type" value="Genomic_DNA"/>
</dbReference>